<evidence type="ECO:0000256" key="4">
    <source>
        <dbReference type="ARBA" id="ARBA00022632"/>
    </source>
</evidence>
<keyword evidence="11" id="KW-0899">Viral immunoevasion</keyword>
<evidence type="ECO:0000256" key="7">
    <source>
        <dbReference type="ARBA" id="ARBA00022741"/>
    </source>
</evidence>
<evidence type="ECO:0000259" key="14">
    <source>
        <dbReference type="PROSITE" id="PS51657"/>
    </source>
</evidence>
<name>Q5K6D3_9VIRU</name>
<reference evidence="17" key="3">
    <citation type="journal article" date="2013" name="Virology (Lond)">
        <title>An infectious RNA with a hepta-adenosine stretch responsible for programmed -1 ribosomal frameshift derived from a full-length cDNA clone of Hibiscus latent Singapore virus.</title>
        <authorList>
            <person name="Niu S."/>
            <person name="Wen Y."/>
            <person name="Wong S.-M."/>
        </authorList>
    </citation>
    <scope>NUCLEOTIDE SEQUENCE [LARGE SCALE GENOMIC DNA]</scope>
</reference>
<reference evidence="16 17" key="1">
    <citation type="journal article" date="2002" name="Arch. Virol.">
        <title>Hibiscus virus S is a new subgroup II tobamovirus: evidence from its unique coat protein and movement protein sequences.</title>
        <authorList>
            <person name="Srinivasan K.G."/>
            <person name="Narendrakumar R."/>
            <person name="Wong S.M."/>
        </authorList>
    </citation>
    <scope>NUCLEOTIDE SEQUENCE [LARGE SCALE GENOMIC DNA]</scope>
    <source>
        <strain evidence="16">Singapore</strain>
    </source>
</reference>
<dbReference type="InterPro" id="IPR027351">
    <property type="entry name" value="(+)RNA_virus_helicase_core_dom"/>
</dbReference>
<dbReference type="InterPro" id="IPR007094">
    <property type="entry name" value="RNA-dir_pol_PSvirus"/>
</dbReference>
<dbReference type="PROSITE" id="PS51657">
    <property type="entry name" value="PSRV_HELICASE"/>
    <property type="match status" value="1"/>
</dbReference>
<keyword evidence="4" id="KW-1090">Inhibition of host innate immune response by virus</keyword>
<comment type="catalytic activity">
    <reaction evidence="12">
        <text>ATP + H2O = ADP + phosphate + H(+)</text>
        <dbReference type="Rhea" id="RHEA:13065"/>
        <dbReference type="ChEBI" id="CHEBI:15377"/>
        <dbReference type="ChEBI" id="CHEBI:15378"/>
        <dbReference type="ChEBI" id="CHEBI:30616"/>
        <dbReference type="ChEBI" id="CHEBI:43474"/>
        <dbReference type="ChEBI" id="CHEBI:456216"/>
        <dbReference type="EC" id="3.6.4.13"/>
    </reaction>
</comment>
<dbReference type="InterPro" id="IPR043502">
    <property type="entry name" value="DNA/RNA_pol_sf"/>
</dbReference>
<dbReference type="Pfam" id="PF01443">
    <property type="entry name" value="Viral_helicase1"/>
    <property type="match status" value="1"/>
</dbReference>
<evidence type="ECO:0000256" key="3">
    <source>
        <dbReference type="ARBA" id="ARBA00022484"/>
    </source>
</evidence>
<evidence type="ECO:0000259" key="15">
    <source>
        <dbReference type="PROSITE" id="PS51743"/>
    </source>
</evidence>
<dbReference type="GO" id="GO:0008174">
    <property type="term" value="F:mRNA methyltransferase activity"/>
    <property type="evidence" value="ECO:0007669"/>
    <property type="project" value="UniProtKB-UniRule"/>
</dbReference>
<feature type="domain" description="(+)RNA virus helicase C-terminal" evidence="14">
    <location>
        <begin position="822"/>
        <end position="1135"/>
    </location>
</feature>
<evidence type="ECO:0000256" key="8">
    <source>
        <dbReference type="ARBA" id="ARBA00022801"/>
    </source>
</evidence>
<dbReference type="Gene3D" id="3.40.50.300">
    <property type="entry name" value="P-loop containing nucleotide triphosphate hydrolases"/>
    <property type="match status" value="2"/>
</dbReference>
<dbReference type="GO" id="GO:0052170">
    <property type="term" value="P:symbiont-mediated suppression of host innate immune response"/>
    <property type="evidence" value="ECO:0007669"/>
    <property type="project" value="UniProtKB-KW"/>
</dbReference>
<dbReference type="GO" id="GO:0016556">
    <property type="term" value="P:mRNA modification"/>
    <property type="evidence" value="ECO:0007669"/>
    <property type="project" value="InterPro"/>
</dbReference>
<evidence type="ECO:0000256" key="5">
    <source>
        <dbReference type="ARBA" id="ARBA00022679"/>
    </source>
</evidence>
<evidence type="ECO:0000259" key="13">
    <source>
        <dbReference type="PROSITE" id="PS50507"/>
    </source>
</evidence>
<keyword evidence="2" id="KW-0945">Host-virus interaction</keyword>
<keyword evidence="3 16" id="KW-0696">RNA-directed RNA polymerase</keyword>
<proteinExistence type="predicted"/>
<dbReference type="RefSeq" id="YP_719997.2">
    <property type="nucleotide sequence ID" value="NC_008310.2"/>
</dbReference>
<keyword evidence="7" id="KW-0547">Nucleotide-binding</keyword>
<keyword evidence="17" id="KW-1185">Reference proteome</keyword>
<keyword evidence="8" id="KW-0378">Hydrolase</keyword>
<dbReference type="SUPFAM" id="SSF52540">
    <property type="entry name" value="P-loop containing nucleoside triphosphate hydrolases"/>
    <property type="match status" value="1"/>
</dbReference>
<dbReference type="GO" id="GO:0003724">
    <property type="term" value="F:RNA helicase activity"/>
    <property type="evidence" value="ECO:0007669"/>
    <property type="project" value="UniProtKB-EC"/>
</dbReference>
<dbReference type="GO" id="GO:0016787">
    <property type="term" value="F:hydrolase activity"/>
    <property type="evidence" value="ECO:0007669"/>
    <property type="project" value="UniProtKB-KW"/>
</dbReference>
<dbReference type="GO" id="GO:0005524">
    <property type="term" value="F:ATP binding"/>
    <property type="evidence" value="ECO:0007669"/>
    <property type="project" value="UniProtKB-KW"/>
</dbReference>
<dbReference type="GO" id="GO:0006351">
    <property type="term" value="P:DNA-templated transcription"/>
    <property type="evidence" value="ECO:0007669"/>
    <property type="project" value="InterPro"/>
</dbReference>
<evidence type="ECO:0000256" key="9">
    <source>
        <dbReference type="ARBA" id="ARBA00022840"/>
    </source>
</evidence>
<organism evidence="16 17">
    <name type="scientific">Hibiscus latent Singapore virus</name>
    <dbReference type="NCBI Taxonomy" id="185955"/>
    <lineage>
        <taxon>Viruses</taxon>
        <taxon>Riboviria</taxon>
        <taxon>Orthornavirae</taxon>
        <taxon>Kitrinoviricota</taxon>
        <taxon>Alsuviricetes</taxon>
        <taxon>Martellivirales</taxon>
        <taxon>Virgaviridae</taxon>
        <taxon>Tobamovirus</taxon>
        <taxon>Tobamovirus singaporense</taxon>
    </lineage>
</organism>
<dbReference type="InterPro" id="IPR001788">
    <property type="entry name" value="RNA-dep_RNA_pol_alsuvir"/>
</dbReference>
<dbReference type="KEGG" id="vg:5075930"/>
<dbReference type="GO" id="GO:0003723">
    <property type="term" value="F:RNA binding"/>
    <property type="evidence" value="ECO:0007669"/>
    <property type="project" value="InterPro"/>
</dbReference>
<evidence type="ECO:0000313" key="17">
    <source>
        <dbReference type="Proteomes" id="UP000203239"/>
    </source>
</evidence>
<keyword evidence="2" id="KW-0941">Suppressor of RNA silencing</keyword>
<dbReference type="Gene3D" id="3.30.450.420">
    <property type="match status" value="1"/>
</dbReference>
<evidence type="ECO:0000256" key="2">
    <source>
        <dbReference type="ARBA" id="ARBA00022463"/>
    </source>
</evidence>
<evidence type="ECO:0000256" key="6">
    <source>
        <dbReference type="ARBA" id="ARBA00022695"/>
    </source>
</evidence>
<dbReference type="PROSITE" id="PS51743">
    <property type="entry name" value="ALPHAVIRUS_MT"/>
    <property type="match status" value="1"/>
</dbReference>
<dbReference type="GO" id="GO:0003968">
    <property type="term" value="F:RNA-directed RNA polymerase activity"/>
    <property type="evidence" value="ECO:0007669"/>
    <property type="project" value="UniProtKB-KW"/>
</dbReference>
<feature type="domain" description="Alphavirus-like MT" evidence="15">
    <location>
        <begin position="73"/>
        <end position="294"/>
    </location>
</feature>
<dbReference type="InterPro" id="IPR027417">
    <property type="entry name" value="P-loop_NTPase"/>
</dbReference>
<dbReference type="Pfam" id="PF00978">
    <property type="entry name" value="RdRP_2"/>
    <property type="match status" value="1"/>
</dbReference>
<keyword evidence="6" id="KW-0548">Nucleotidyltransferase</keyword>
<evidence type="ECO:0000313" key="16">
    <source>
        <dbReference type="EMBL" id="AAQ03050.2"/>
    </source>
</evidence>
<dbReference type="GeneID" id="5075930"/>
<dbReference type="SUPFAM" id="SSF56672">
    <property type="entry name" value="DNA/RNA polymerases"/>
    <property type="match status" value="1"/>
</dbReference>
<dbReference type="GO" id="GO:0039694">
    <property type="term" value="P:viral RNA genome replication"/>
    <property type="evidence" value="ECO:0007669"/>
    <property type="project" value="InterPro"/>
</dbReference>
<evidence type="ECO:0000256" key="1">
    <source>
        <dbReference type="ARBA" id="ARBA00013540"/>
    </source>
</evidence>
<sequence length="1639" mass="186066">MTTDIKQQITNVRDDACQGASSLIKGLATRRVYDEAVQTLTVLDKRPKFTFSNMVTADQAKLVTEAYPEFNISYVGNRNAVHSLAGGLRKLEMEYLMTLVPYGSPTYDIGGNYAQHLLKGRSYVHCCNPCLDFRDIARNENYKETLDSYLKRFTTPDCGWFSAACRKVTARPLPYFQQDAFERYRQNPKDVTCSEPFQDCCMQPPSNQDCFAISVHSLYDIPVDELGAALLRKNVKTLYAALHFSEELLMGATEARLGTIGAKFFREGDEVTFGFDGESTLLYTHSFKNICAYITRSFFYAGARFAYMKEFLVRRVDTVYCKFIKIDTQCLYKSVFHTDIDNENMIKGMDEAFMYKREAALLNAARPIFKDKAAFRVWFPNSVGKVIIPFFKGSSCTSAKVKVKKRLVDEDFVFTVLNHIRTYSGKQLSYENVLSFVESIRSRVVANGANVRSEWDIPKSEIQDIAMSLFLITRLRTLQDSNVLQQFSVKGKSLTDLVKEALGGLVGSMFEPLTQVCIDRGWFKLAEHTLKVEVPELSQTFESYMQTEFSESKAIEALDVWSYLDESNQLYTHVSKLMEKYTMPDFDVEKFRELCALLKVGPNVISTVIEAVLDNSLGFTIVGGKPEHQYSDEMKAAVAVSSEYGKGKEYGNIAAAASTYTPEGPLKKEWVKKNAVQMPLQATTEKVQRFHLSEESEHINVENLHMVNTSVFTKAKACLLYTGTLKEQQMKNYLDYLSASICATISNIEKVLHDYWTTGTQQYQSYGLWDVKKKKWVLCPPTAGHAWGVAAIKGKHHIVMLNFDGNDQPICDKEWDLVCVSNDTKLFSTMKILENLQGCKIQEPKAKITLVDGVPGCGKTAEILSKADFKRDLIITQGKQAAAMIRKRANANDPTRPANNDNVRTVDSFLMNPKPFEYKVLWIDEGLMLHTGAISFCVALSHCEQCYVFGDTQQIPFINRVMNFDYPKTLQTLVTDSVEKRRITSRCPLDVTCYLAQRYKGPVVSTNNVERSLDTKLVAGAARFEPQLTPLPGKVITFTQADKETLKKRGYQDVHTVHEVQGETYTEVSLVRLTPTPLSIISPDSPHVLVSLSRHKNRLVYYTVVNDCITYAIGELAKLNNFMFDMYTVENQKAQQLQQHRLYIHKNIFCPTPKTGTISDLQEYYDRCLPGNSFVLNDYDRVCMRLVDNTFNVEPCTLTLSKADPVEAEMRLNSKNFLTPLLRTAVEKPRVPGLLENLVALIKRNFNSPDLAGIIDTKQVATNVVDKFFSDYFTVEGLDHINRCRNNKFLYSKENLSVWYDKQQPQSIGQLANADFIDFPSVDEYKHMIKTQPKGKLDCSIQSEYPALQTIVYHSKHVNAIFGPIFSEFTRIILESIDTNKFFFYTRKTVEDLELFFSDLSDSSDMDVLELDISKYDKSQNDFHFCVEMLIWERLGIDNFVKSIWETGHKKTTLKDYQAGIKTIIYHQRKSGDVTTFIGNTLIIAACVSSLLPVKSVIKGAFCGDDSVLYFPKGVDLTDVQANANLMWNFEAKLFRKKYGYFCGKYIIHHSNGCIVYPDPLKLIQKLGNKSLTSREHAEEFRISLCDVSKSLGNCAYFDLLDKAIAEVFKGAGGGSYAFRSYWKHITNPGLFKTLYDES</sequence>
<keyword evidence="5" id="KW-0808">Transferase</keyword>
<dbReference type="Proteomes" id="UP000203239">
    <property type="component" value="Segment"/>
</dbReference>
<accession>Q5K6D3</accession>
<dbReference type="PROSITE" id="PS50507">
    <property type="entry name" value="RDRP_SSRNA_POS"/>
    <property type="match status" value="1"/>
</dbReference>
<dbReference type="Pfam" id="PF01660">
    <property type="entry name" value="Vmethyltransf"/>
    <property type="match status" value="1"/>
</dbReference>
<protein>
    <recommendedName>
        <fullName evidence="1">Replicase large subunit</fullName>
    </recommendedName>
</protein>
<evidence type="ECO:0000256" key="12">
    <source>
        <dbReference type="ARBA" id="ARBA00047984"/>
    </source>
</evidence>
<reference evidence="16 17" key="2">
    <citation type="journal article" date="2005" name="Arch. Virol.">
        <title>Determination of complete nucleotide sequence of Hibiscus latent Singapore virus: evidence for the presence of an internal poly(A) tract.</title>
        <authorList>
            <person name="Srinivasan K.G."/>
            <person name="Min B.E."/>
            <person name="Ryu K.H."/>
            <person name="Adkins S."/>
            <person name="Wong S.M."/>
        </authorList>
    </citation>
    <scope>NUCLEOTIDE SEQUENCE [LARGE SCALE GENOMIC DNA]</scope>
    <source>
        <strain evidence="16">Singapore</strain>
    </source>
</reference>
<dbReference type="EMBL" id="AF395898">
    <property type="protein sequence ID" value="AAQ03050.2"/>
    <property type="molecule type" value="Genomic_RNA"/>
</dbReference>
<keyword evidence="9" id="KW-0067">ATP-binding</keyword>
<evidence type="ECO:0000256" key="10">
    <source>
        <dbReference type="ARBA" id="ARBA00022953"/>
    </source>
</evidence>
<feature type="domain" description="RdRp catalytic" evidence="13">
    <location>
        <begin position="1406"/>
        <end position="1519"/>
    </location>
</feature>
<dbReference type="GO" id="GO:0006396">
    <property type="term" value="P:RNA processing"/>
    <property type="evidence" value="ECO:0007669"/>
    <property type="project" value="InterPro"/>
</dbReference>
<keyword evidence="10" id="KW-0693">Viral RNA replication</keyword>
<dbReference type="InterPro" id="IPR002588">
    <property type="entry name" value="Alphavirus-like_MT_dom"/>
</dbReference>
<evidence type="ECO:0000256" key="11">
    <source>
        <dbReference type="ARBA" id="ARBA00023280"/>
    </source>
</evidence>